<evidence type="ECO:0000256" key="7">
    <source>
        <dbReference type="ARBA" id="ARBA00008299"/>
    </source>
</evidence>
<dbReference type="HAMAP" id="MF_01020">
    <property type="entry name" value="HisE"/>
    <property type="match status" value="1"/>
</dbReference>
<protein>
    <recommendedName>
        <fullName evidence="15">Histidine biosynthesis bifunctional protein HisIE</fullName>
    </recommendedName>
    <domain>
        <recommendedName>
            <fullName evidence="15">Phosphoribosyl-AMP cyclohydrolase</fullName>
            <shortName evidence="15">PRA-CH</shortName>
            <ecNumber evidence="15">3.5.4.19</ecNumber>
        </recommendedName>
    </domain>
    <domain>
        <recommendedName>
            <fullName evidence="15">Phosphoribosyl-ATP pyrophosphatase</fullName>
            <shortName evidence="15">PRA-PH</shortName>
            <ecNumber evidence="15">3.6.1.31</ecNumber>
        </recommendedName>
    </domain>
</protein>
<evidence type="ECO:0000256" key="6">
    <source>
        <dbReference type="ARBA" id="ARBA00007731"/>
    </source>
</evidence>
<dbReference type="PANTHER" id="PTHR42945">
    <property type="entry name" value="HISTIDINE BIOSYNTHESIS BIFUNCTIONAL PROTEIN"/>
    <property type="match status" value="1"/>
</dbReference>
<dbReference type="NCBIfam" id="NF000768">
    <property type="entry name" value="PRK00051.1"/>
    <property type="match status" value="1"/>
</dbReference>
<dbReference type="EMBL" id="JAHZSS010000011">
    <property type="protein sequence ID" value="MBW8191487.1"/>
    <property type="molecule type" value="Genomic_DNA"/>
</dbReference>
<dbReference type="RefSeq" id="WP_220104167.1">
    <property type="nucleotide sequence ID" value="NZ_JAHZSS010000011.1"/>
</dbReference>
<evidence type="ECO:0000313" key="18">
    <source>
        <dbReference type="Proteomes" id="UP001166251"/>
    </source>
</evidence>
<comment type="subcellular location">
    <subcellularLocation>
        <location evidence="3 15">Cytoplasm</location>
    </subcellularLocation>
</comment>
<evidence type="ECO:0000256" key="13">
    <source>
        <dbReference type="ARBA" id="ARBA00023102"/>
    </source>
</evidence>
<dbReference type="Gene3D" id="1.10.287.1080">
    <property type="entry name" value="MazG-like"/>
    <property type="match status" value="1"/>
</dbReference>
<dbReference type="InterPro" id="IPR023019">
    <property type="entry name" value="His_synth_HisIE"/>
</dbReference>
<feature type="region of interest" description="Phosphoribosyl-AMP cyclohydrolase" evidence="15">
    <location>
        <begin position="1"/>
        <end position="116"/>
    </location>
</feature>
<proteinExistence type="inferred from homology"/>
<dbReference type="InterPro" id="IPR038019">
    <property type="entry name" value="PRib_AMP_CycHydrolase_sf"/>
</dbReference>
<evidence type="ECO:0000256" key="9">
    <source>
        <dbReference type="ARBA" id="ARBA00022605"/>
    </source>
</evidence>
<dbReference type="Pfam" id="PF01502">
    <property type="entry name" value="PRA-CH"/>
    <property type="match status" value="1"/>
</dbReference>
<evidence type="ECO:0000256" key="3">
    <source>
        <dbReference type="ARBA" id="ARBA00004496"/>
    </source>
</evidence>
<dbReference type="Pfam" id="PF01503">
    <property type="entry name" value="PRA-PH"/>
    <property type="match status" value="1"/>
</dbReference>
<comment type="similarity">
    <text evidence="7 15">In the N-terminal section; belongs to the PRA-CH family.</text>
</comment>
<evidence type="ECO:0000256" key="5">
    <source>
        <dbReference type="ARBA" id="ARBA00005204"/>
    </source>
</evidence>
<name>A0ABS7EGL4_9GAMM</name>
<comment type="similarity">
    <text evidence="6 15">In the C-terminal section; belongs to the PRA-PH family.</text>
</comment>
<evidence type="ECO:0000256" key="1">
    <source>
        <dbReference type="ARBA" id="ARBA00000024"/>
    </source>
</evidence>
<dbReference type="InterPro" id="IPR021130">
    <property type="entry name" value="PRib-ATP_PPHydrolase-like"/>
</dbReference>
<evidence type="ECO:0000256" key="8">
    <source>
        <dbReference type="ARBA" id="ARBA00022490"/>
    </source>
</evidence>
<keyword evidence="13 15" id="KW-0368">Histidine biosynthesis</keyword>
<evidence type="ECO:0000313" key="17">
    <source>
        <dbReference type="EMBL" id="MBW8191487.1"/>
    </source>
</evidence>
<keyword evidence="10 15" id="KW-0547">Nucleotide-binding</keyword>
<keyword evidence="11 15" id="KW-0378">Hydrolase</keyword>
<dbReference type="Gene3D" id="3.10.20.810">
    <property type="entry name" value="Phosphoribosyl-AMP cyclohydrolase"/>
    <property type="match status" value="1"/>
</dbReference>
<keyword evidence="18" id="KW-1185">Reference proteome</keyword>
<accession>A0ABS7EGL4</accession>
<evidence type="ECO:0000256" key="12">
    <source>
        <dbReference type="ARBA" id="ARBA00022840"/>
    </source>
</evidence>
<comment type="pathway">
    <text evidence="5 15">Amino-acid biosynthesis; L-histidine biosynthesis; L-histidine from 5-phospho-alpha-D-ribose 1-diphosphate: step 2/9.</text>
</comment>
<comment type="catalytic activity">
    <reaction evidence="2 15">
        <text>1-(5-phospho-beta-D-ribosyl)-ATP + H2O = 1-(5-phospho-beta-D-ribosyl)-5'-AMP + diphosphate + H(+)</text>
        <dbReference type="Rhea" id="RHEA:22828"/>
        <dbReference type="ChEBI" id="CHEBI:15377"/>
        <dbReference type="ChEBI" id="CHEBI:15378"/>
        <dbReference type="ChEBI" id="CHEBI:33019"/>
        <dbReference type="ChEBI" id="CHEBI:59457"/>
        <dbReference type="ChEBI" id="CHEBI:73183"/>
        <dbReference type="EC" id="3.6.1.31"/>
    </reaction>
</comment>
<reference evidence="17" key="1">
    <citation type="submission" date="2021-07" db="EMBL/GenBank/DDBJ databases">
        <title>Neiella marina sp. nov., isolated from the intestinal content of sea cucumber Apostichopus japonicus.</title>
        <authorList>
            <person name="Bai X."/>
        </authorList>
    </citation>
    <scope>NUCLEOTIDE SEQUENCE</scope>
    <source>
        <strain evidence="17">126</strain>
    </source>
</reference>
<keyword evidence="14 15" id="KW-0511">Multifunctional enzyme</keyword>
<evidence type="ECO:0000256" key="15">
    <source>
        <dbReference type="HAMAP-Rule" id="MF_01019"/>
    </source>
</evidence>
<sequence>MTIEFDASELAWDKVNGLIPAVVQNAQSGKVLMLGYMNQDAIAHTLETGHVTFFSRSKQRLWTKGETSGNTLNLVAIEADCDNDTLLVQVNPIGPTCHTGTETCWGQDASESPIAFIADLEAVIASRKGASADSSYTASLFAKGTKRIAQKVGEEGVETALAATVNDHEETLNESADLIYHLLVLLQHQGLSLEQVVDVLKARHSGLKNILDVPPE</sequence>
<dbReference type="GO" id="GO:0004636">
    <property type="term" value="F:phosphoribosyl-ATP diphosphatase activity"/>
    <property type="evidence" value="ECO:0007669"/>
    <property type="project" value="UniProtKB-EC"/>
</dbReference>
<keyword evidence="9 15" id="KW-0028">Amino-acid biosynthesis</keyword>
<dbReference type="SUPFAM" id="SSF141734">
    <property type="entry name" value="HisI-like"/>
    <property type="match status" value="1"/>
</dbReference>
<dbReference type="CDD" id="cd11534">
    <property type="entry name" value="NTP-PPase_HisIE_like"/>
    <property type="match status" value="1"/>
</dbReference>
<dbReference type="GO" id="GO:0004635">
    <property type="term" value="F:phosphoribosyl-AMP cyclohydrolase activity"/>
    <property type="evidence" value="ECO:0007669"/>
    <property type="project" value="UniProtKB-EC"/>
</dbReference>
<dbReference type="PANTHER" id="PTHR42945:SF9">
    <property type="entry name" value="HISTIDINE BIOSYNTHESIS BIFUNCTIONAL PROTEIN HISIE"/>
    <property type="match status" value="1"/>
</dbReference>
<keyword evidence="12 15" id="KW-0067">ATP-binding</keyword>
<evidence type="ECO:0000259" key="16">
    <source>
        <dbReference type="Pfam" id="PF01502"/>
    </source>
</evidence>
<evidence type="ECO:0000256" key="10">
    <source>
        <dbReference type="ARBA" id="ARBA00022741"/>
    </source>
</evidence>
<organism evidence="17 18">
    <name type="scientific">Neiella holothuriorum</name>
    <dbReference type="NCBI Taxonomy" id="2870530"/>
    <lineage>
        <taxon>Bacteria</taxon>
        <taxon>Pseudomonadati</taxon>
        <taxon>Pseudomonadota</taxon>
        <taxon>Gammaproteobacteria</taxon>
        <taxon>Alteromonadales</taxon>
        <taxon>Echinimonadaceae</taxon>
        <taxon>Neiella</taxon>
    </lineage>
</organism>
<dbReference type="Proteomes" id="UP001166251">
    <property type="component" value="Unassembled WGS sequence"/>
</dbReference>
<evidence type="ECO:0000256" key="2">
    <source>
        <dbReference type="ARBA" id="ARBA00001460"/>
    </source>
</evidence>
<comment type="caution">
    <text evidence="17">The sequence shown here is derived from an EMBL/GenBank/DDBJ whole genome shotgun (WGS) entry which is preliminary data.</text>
</comment>
<keyword evidence="8 15" id="KW-0963">Cytoplasm</keyword>
<dbReference type="NCBIfam" id="TIGR03188">
    <property type="entry name" value="histidine_hisI"/>
    <property type="match status" value="1"/>
</dbReference>
<feature type="region of interest" description="Phosphoribosyl-ATP pyrophosphohydrolase" evidence="15">
    <location>
        <begin position="117"/>
        <end position="216"/>
    </location>
</feature>
<dbReference type="EC" id="3.6.1.31" evidence="15"/>
<evidence type="ECO:0000256" key="11">
    <source>
        <dbReference type="ARBA" id="ARBA00022801"/>
    </source>
</evidence>
<dbReference type="HAMAP" id="MF_01019">
    <property type="entry name" value="HisIE"/>
    <property type="match status" value="1"/>
</dbReference>
<dbReference type="InterPro" id="IPR002496">
    <property type="entry name" value="PRib_AMP_CycHydrolase_dom"/>
</dbReference>
<comment type="pathway">
    <text evidence="4 15">Amino-acid biosynthesis; L-histidine biosynthesis; L-histidine from 5-phospho-alpha-D-ribose 1-diphosphate: step 3/9.</text>
</comment>
<dbReference type="SUPFAM" id="SSF101386">
    <property type="entry name" value="all-alpha NTP pyrophosphatases"/>
    <property type="match status" value="1"/>
</dbReference>
<gene>
    <name evidence="15" type="primary">hisI</name>
    <name evidence="15" type="synonym">hisIE</name>
    <name evidence="17" type="ORF">K0504_10605</name>
</gene>
<comment type="catalytic activity">
    <reaction evidence="1 15">
        <text>1-(5-phospho-beta-D-ribosyl)-5'-AMP + H2O = 1-(5-phospho-beta-D-ribosyl)-5-[(5-phospho-beta-D-ribosylamino)methylideneamino]imidazole-4-carboxamide</text>
        <dbReference type="Rhea" id="RHEA:20049"/>
        <dbReference type="ChEBI" id="CHEBI:15377"/>
        <dbReference type="ChEBI" id="CHEBI:58435"/>
        <dbReference type="ChEBI" id="CHEBI:59457"/>
        <dbReference type="EC" id="3.5.4.19"/>
    </reaction>
</comment>
<dbReference type="InterPro" id="IPR008179">
    <property type="entry name" value="HisE"/>
</dbReference>
<evidence type="ECO:0000256" key="4">
    <source>
        <dbReference type="ARBA" id="ARBA00005169"/>
    </source>
</evidence>
<evidence type="ECO:0000256" key="14">
    <source>
        <dbReference type="ARBA" id="ARBA00023268"/>
    </source>
</evidence>
<dbReference type="NCBIfam" id="NF002747">
    <property type="entry name" value="PRK02759.1"/>
    <property type="match status" value="1"/>
</dbReference>
<feature type="domain" description="Phosphoribosyl-AMP cyclohydrolase" evidence="16">
    <location>
        <begin position="33"/>
        <end position="105"/>
    </location>
</feature>
<dbReference type="EC" id="3.5.4.19" evidence="15"/>